<evidence type="ECO:0000256" key="1">
    <source>
        <dbReference type="SAM" id="MobiDB-lite"/>
    </source>
</evidence>
<proteinExistence type="predicted"/>
<protein>
    <submittedName>
        <fullName evidence="2">Uncharacterized protein</fullName>
    </submittedName>
</protein>
<name>W2LHA6_PHYNI</name>
<evidence type="ECO:0000313" key="2">
    <source>
        <dbReference type="EMBL" id="ETL96838.1"/>
    </source>
</evidence>
<reference evidence="2" key="1">
    <citation type="submission" date="2013-11" db="EMBL/GenBank/DDBJ databases">
        <title>The Genome Sequence of Phytophthora parasitica CHvinca01.</title>
        <authorList>
            <consortium name="The Broad Institute Genomics Platform"/>
            <person name="Russ C."/>
            <person name="Tyler B."/>
            <person name="Panabieres F."/>
            <person name="Shan W."/>
            <person name="Tripathy S."/>
            <person name="Grunwald N."/>
            <person name="Machado M."/>
            <person name="Johnson C.S."/>
            <person name="Arredondo F."/>
            <person name="Hong C."/>
            <person name="Coffey M."/>
            <person name="Young S.K."/>
            <person name="Zeng Q."/>
            <person name="Gargeya S."/>
            <person name="Fitzgerald M."/>
            <person name="Abouelleil A."/>
            <person name="Alvarado L."/>
            <person name="Chapman S.B."/>
            <person name="Gainer-Dewar J."/>
            <person name="Goldberg J."/>
            <person name="Griggs A."/>
            <person name="Gujja S."/>
            <person name="Hansen M."/>
            <person name="Howarth C."/>
            <person name="Imamovic A."/>
            <person name="Ireland A."/>
            <person name="Larimer J."/>
            <person name="McCowan C."/>
            <person name="Murphy C."/>
            <person name="Pearson M."/>
            <person name="Poon T.W."/>
            <person name="Priest M."/>
            <person name="Roberts A."/>
            <person name="Saif S."/>
            <person name="Shea T."/>
            <person name="Sykes S."/>
            <person name="Wortman J."/>
            <person name="Nusbaum C."/>
            <person name="Birren B."/>
        </authorList>
    </citation>
    <scope>NUCLEOTIDE SEQUENCE [LARGE SCALE GENOMIC DNA]</scope>
    <source>
        <strain evidence="2">CHvinca01</strain>
    </source>
</reference>
<dbReference type="AlphaFoldDB" id="W2LHA6"/>
<feature type="region of interest" description="Disordered" evidence="1">
    <location>
        <begin position="92"/>
        <end position="114"/>
    </location>
</feature>
<dbReference type="VEuPathDB" id="FungiDB:PPTG_20897"/>
<organism evidence="2">
    <name type="scientific">Phytophthora nicotianae</name>
    <name type="common">Potato buckeye rot agent</name>
    <name type="synonym">Phytophthora parasitica</name>
    <dbReference type="NCBI Taxonomy" id="4792"/>
    <lineage>
        <taxon>Eukaryota</taxon>
        <taxon>Sar</taxon>
        <taxon>Stramenopiles</taxon>
        <taxon>Oomycota</taxon>
        <taxon>Peronosporomycetes</taxon>
        <taxon>Peronosporales</taxon>
        <taxon>Peronosporaceae</taxon>
        <taxon>Phytophthora</taxon>
    </lineage>
</organism>
<dbReference type="EMBL" id="KI678838">
    <property type="protein sequence ID" value="ETL96838.1"/>
    <property type="molecule type" value="Genomic_DNA"/>
</dbReference>
<sequence length="114" mass="12305">MPKSALIFPGSNEIVVHWAMPKLKSSRRSDVDCPATRTAAIRTASSIGSVRACPAKWALRCESLRASQSGPKEVLVWTQHRISLAFLEVRPSSQAEQAARESLGSAVTEECTPG</sequence>
<dbReference type="Proteomes" id="UP000054423">
    <property type="component" value="Unassembled WGS sequence"/>
</dbReference>
<gene>
    <name evidence="2" type="ORF">L917_05771</name>
</gene>
<accession>W2LHA6</accession>